<evidence type="ECO:0000313" key="4">
    <source>
        <dbReference type="EMBL" id="MCC9642015.1"/>
    </source>
</evidence>
<dbReference type="PANTHER" id="PTHR11079">
    <property type="entry name" value="CYTOSINE DEAMINASE FAMILY MEMBER"/>
    <property type="match status" value="1"/>
</dbReference>
<dbReference type="CDD" id="cd01285">
    <property type="entry name" value="nucleoside_deaminase"/>
    <property type="match status" value="1"/>
</dbReference>
<comment type="caution">
    <text evidence="4">The sequence shown here is derived from an EMBL/GenBank/DDBJ whole genome shotgun (WGS) entry which is preliminary data.</text>
</comment>
<dbReference type="RefSeq" id="WP_230272603.1">
    <property type="nucleotide sequence ID" value="NZ_JAJKFW010000014.1"/>
</dbReference>
<evidence type="ECO:0000313" key="5">
    <source>
        <dbReference type="Proteomes" id="UP001430306"/>
    </source>
</evidence>
<dbReference type="SUPFAM" id="SSF53927">
    <property type="entry name" value="Cytidine deaminase-like"/>
    <property type="match status" value="1"/>
</dbReference>
<keyword evidence="1" id="KW-0479">Metal-binding</keyword>
<dbReference type="Pfam" id="PF00383">
    <property type="entry name" value="dCMP_cyt_deam_1"/>
    <property type="match status" value="1"/>
</dbReference>
<feature type="domain" description="CMP/dCMP-type deaminase" evidence="3">
    <location>
        <begin position="10"/>
        <end position="124"/>
    </location>
</feature>
<organism evidence="4 5">
    <name type="scientific">Rhodopirellula halodulae</name>
    <dbReference type="NCBI Taxonomy" id="2894198"/>
    <lineage>
        <taxon>Bacteria</taxon>
        <taxon>Pseudomonadati</taxon>
        <taxon>Planctomycetota</taxon>
        <taxon>Planctomycetia</taxon>
        <taxon>Pirellulales</taxon>
        <taxon>Pirellulaceae</taxon>
        <taxon>Rhodopirellula</taxon>
    </lineage>
</organism>
<protein>
    <submittedName>
        <fullName evidence="4">Nucleoside deaminase</fullName>
    </submittedName>
</protein>
<accession>A0ABS8NEM8</accession>
<dbReference type="EMBL" id="JAJKFW010000014">
    <property type="protein sequence ID" value="MCC9642015.1"/>
    <property type="molecule type" value="Genomic_DNA"/>
</dbReference>
<evidence type="ECO:0000256" key="2">
    <source>
        <dbReference type="ARBA" id="ARBA00022833"/>
    </source>
</evidence>
<dbReference type="PANTHER" id="PTHR11079:SF162">
    <property type="entry name" value="RIBOFLAVIN BIOSYNTHESIS PROTEIN PYRD, CHLOROPLASTIC"/>
    <property type="match status" value="1"/>
</dbReference>
<sequence>MNPSCNIDSKLLRQWMKSVLAVTVEGVARGEHPFGAGVFRDDGSQVAIAHNEVASRNDPTAHAEVLALSRAGKRLHSPDLSGTWLVSSGEPCPMCLSAIALSGIQNVVFGASAGTIEAANFGTLGLPAAELESHLKPSIELIGGVLEYDCSALLINHRKKETQDG</sequence>
<keyword evidence="5" id="KW-1185">Reference proteome</keyword>
<evidence type="ECO:0000259" key="3">
    <source>
        <dbReference type="PROSITE" id="PS51747"/>
    </source>
</evidence>
<proteinExistence type="predicted"/>
<dbReference type="InterPro" id="IPR016192">
    <property type="entry name" value="APOBEC/CMP_deaminase_Zn-bd"/>
</dbReference>
<evidence type="ECO:0000256" key="1">
    <source>
        <dbReference type="ARBA" id="ARBA00022723"/>
    </source>
</evidence>
<dbReference type="PROSITE" id="PS51747">
    <property type="entry name" value="CYT_DCMP_DEAMINASES_2"/>
    <property type="match status" value="1"/>
</dbReference>
<dbReference type="Gene3D" id="3.40.140.10">
    <property type="entry name" value="Cytidine Deaminase, domain 2"/>
    <property type="match status" value="1"/>
</dbReference>
<gene>
    <name evidence="4" type="ORF">LOC71_06990</name>
</gene>
<dbReference type="InterPro" id="IPR002125">
    <property type="entry name" value="CMP_dCMP_dom"/>
</dbReference>
<name>A0ABS8NEM8_9BACT</name>
<dbReference type="Proteomes" id="UP001430306">
    <property type="component" value="Unassembled WGS sequence"/>
</dbReference>
<dbReference type="PROSITE" id="PS00903">
    <property type="entry name" value="CYT_DCMP_DEAMINASES_1"/>
    <property type="match status" value="1"/>
</dbReference>
<keyword evidence="2" id="KW-0862">Zinc</keyword>
<reference evidence="4" key="1">
    <citation type="submission" date="2021-11" db="EMBL/GenBank/DDBJ databases">
        <title>Genome sequence.</title>
        <authorList>
            <person name="Sun Q."/>
        </authorList>
    </citation>
    <scope>NUCLEOTIDE SEQUENCE</scope>
    <source>
        <strain evidence="4">JC740</strain>
    </source>
</reference>
<dbReference type="InterPro" id="IPR016193">
    <property type="entry name" value="Cytidine_deaminase-like"/>
</dbReference>